<accession>A0A1I4BMT3</accession>
<evidence type="ECO:0000259" key="2">
    <source>
        <dbReference type="Pfam" id="PF13579"/>
    </source>
</evidence>
<dbReference type="InterPro" id="IPR001296">
    <property type="entry name" value="Glyco_trans_1"/>
</dbReference>
<feature type="domain" description="Glycosyltransferase subfamily 4-like N-terminal" evidence="2">
    <location>
        <begin position="65"/>
        <end position="179"/>
    </location>
</feature>
<evidence type="ECO:0000313" key="3">
    <source>
        <dbReference type="EMBL" id="SFK69286.1"/>
    </source>
</evidence>
<dbReference type="InterPro" id="IPR050194">
    <property type="entry name" value="Glycosyltransferase_grp1"/>
</dbReference>
<dbReference type="EMBL" id="FOTC01000001">
    <property type="protein sequence ID" value="SFK69286.1"/>
    <property type="molecule type" value="Genomic_DNA"/>
</dbReference>
<keyword evidence="3" id="KW-0808">Transferase</keyword>
<dbReference type="Pfam" id="PF00534">
    <property type="entry name" value="Glycos_transf_1"/>
    <property type="match status" value="1"/>
</dbReference>
<dbReference type="Gene3D" id="3.40.50.2000">
    <property type="entry name" value="Glycogen Phosphorylase B"/>
    <property type="match status" value="2"/>
</dbReference>
<protein>
    <submittedName>
        <fullName evidence="3">Glycosyltransferase involved in cell wall bisynthesis</fullName>
    </submittedName>
</protein>
<proteinExistence type="predicted"/>
<dbReference type="PANTHER" id="PTHR45947:SF3">
    <property type="entry name" value="SULFOQUINOVOSYL TRANSFERASE SQD2"/>
    <property type="match status" value="1"/>
</dbReference>
<dbReference type="STRING" id="553466.SAMN04487950_0616"/>
<dbReference type="RefSeq" id="WP_089865541.1">
    <property type="nucleotide sequence ID" value="NZ_FOTC01000001.1"/>
</dbReference>
<dbReference type="SUPFAM" id="SSF53756">
    <property type="entry name" value="UDP-Glycosyltransferase/glycogen phosphorylase"/>
    <property type="match status" value="1"/>
</dbReference>
<reference evidence="4" key="1">
    <citation type="submission" date="2016-10" db="EMBL/GenBank/DDBJ databases">
        <authorList>
            <person name="Varghese N."/>
            <person name="Submissions S."/>
        </authorList>
    </citation>
    <scope>NUCLEOTIDE SEQUENCE [LARGE SCALE GENOMIC DNA]</scope>
    <source>
        <strain evidence="4">CGMCC 1.7738</strain>
    </source>
</reference>
<dbReference type="Pfam" id="PF13579">
    <property type="entry name" value="Glyco_trans_4_4"/>
    <property type="match status" value="1"/>
</dbReference>
<evidence type="ECO:0000259" key="1">
    <source>
        <dbReference type="Pfam" id="PF00534"/>
    </source>
</evidence>
<sequence>MTESARTEDCSKSVLLLHSEVSPYRLPLFNALGEQFDLHVAFCTRSGGSRYWDESLDSGYNFSGEVLRNHSLAQLLLNPTVLQDLTLTDYDVVILDDDPRITLTRLTVALAARYHGIPVIVWSGRTTRGYYDRVNQIGSRVLWPLDKLVYSSVDQFIAYSQDTVEYLESHGIRSNQISVGTQVIADDLTDRVDPSLYREIERNFDSEDCVFFFLGYLSERKGVHDLIRAFKRIEDEHARLIIGGAGEAEDELLELSKNDDRISFSGYLSDKDKATYLKRSDVFVLPSYNDPWGLVVNEAMMFGLPVITTTDVGARELVNDNGLIVEAGDVSMLHQSLANLLENQELRNQMGERSRDTIRNYDLKMAVDTFTTATNELSQSP</sequence>
<dbReference type="Proteomes" id="UP000199607">
    <property type="component" value="Unassembled WGS sequence"/>
</dbReference>
<gene>
    <name evidence="3" type="ORF">SAMN04487950_0616</name>
</gene>
<dbReference type="AlphaFoldDB" id="A0A1I4BMT3"/>
<organism evidence="3 4">
    <name type="scientific">Halogranum rubrum</name>
    <dbReference type="NCBI Taxonomy" id="553466"/>
    <lineage>
        <taxon>Archaea</taxon>
        <taxon>Methanobacteriati</taxon>
        <taxon>Methanobacteriota</taxon>
        <taxon>Stenosarchaea group</taxon>
        <taxon>Halobacteria</taxon>
        <taxon>Halobacteriales</taxon>
        <taxon>Haloferacaceae</taxon>
    </lineage>
</organism>
<name>A0A1I4BMT3_9EURY</name>
<feature type="domain" description="Glycosyl transferase family 1" evidence="1">
    <location>
        <begin position="203"/>
        <end position="356"/>
    </location>
</feature>
<dbReference type="PANTHER" id="PTHR45947">
    <property type="entry name" value="SULFOQUINOVOSYL TRANSFERASE SQD2"/>
    <property type="match status" value="1"/>
</dbReference>
<dbReference type="InterPro" id="IPR028098">
    <property type="entry name" value="Glyco_trans_4-like_N"/>
</dbReference>
<dbReference type="GO" id="GO:0016757">
    <property type="term" value="F:glycosyltransferase activity"/>
    <property type="evidence" value="ECO:0007669"/>
    <property type="project" value="InterPro"/>
</dbReference>
<evidence type="ECO:0000313" key="4">
    <source>
        <dbReference type="Proteomes" id="UP000199607"/>
    </source>
</evidence>
<dbReference type="CDD" id="cd03801">
    <property type="entry name" value="GT4_PimA-like"/>
    <property type="match status" value="1"/>
</dbReference>
<keyword evidence="4" id="KW-1185">Reference proteome</keyword>